<evidence type="ECO:0000313" key="1">
    <source>
        <dbReference type="EMBL" id="RID89765.1"/>
    </source>
</evidence>
<keyword evidence="1" id="KW-0238">DNA-binding</keyword>
<dbReference type="AlphaFoldDB" id="A0A398BH45"/>
<name>A0A398BH45_9RHOB</name>
<dbReference type="OrthoDB" id="7729387at2"/>
<accession>A0A398BH45</accession>
<dbReference type="EMBL" id="QXXQ01000024">
    <property type="protein sequence ID" value="RID89765.1"/>
    <property type="molecule type" value="Genomic_DNA"/>
</dbReference>
<protein>
    <submittedName>
        <fullName evidence="1">DNA-binding protein</fullName>
    </submittedName>
</protein>
<dbReference type="Proteomes" id="UP000266649">
    <property type="component" value="Unassembled WGS sequence"/>
</dbReference>
<keyword evidence="2" id="KW-1185">Reference proteome</keyword>
<sequence length="74" mass="8803">MAEYHNIDAIADRFQRNPRTVRDWITRGCKTPDGTIRLQAAKLGKSWVVKKEWLDFFEFQIKPRPVLEELDLDE</sequence>
<gene>
    <name evidence="1" type="ORF">D2N39_21385</name>
</gene>
<reference evidence="1 2" key="1">
    <citation type="submission" date="2018-09" db="EMBL/GenBank/DDBJ databases">
        <title>Gemmobacter lutimaris sp. nov., a marine bacterium isolated from tidal flat.</title>
        <authorList>
            <person name="Lee D.W."/>
            <person name="Yoo Y."/>
            <person name="Kim J.-J."/>
            <person name="Kim B.S."/>
        </authorList>
    </citation>
    <scope>NUCLEOTIDE SEQUENCE [LARGE SCALE GENOMIC DNA]</scope>
    <source>
        <strain evidence="1 2">YJ-T1-11</strain>
    </source>
</reference>
<proteinExistence type="predicted"/>
<dbReference type="GO" id="GO:0003677">
    <property type="term" value="F:DNA binding"/>
    <property type="evidence" value="ECO:0007669"/>
    <property type="project" value="UniProtKB-KW"/>
</dbReference>
<evidence type="ECO:0000313" key="2">
    <source>
        <dbReference type="Proteomes" id="UP000266649"/>
    </source>
</evidence>
<dbReference type="RefSeq" id="WP_119136783.1">
    <property type="nucleotide sequence ID" value="NZ_QXXQ01000024.1"/>
</dbReference>
<comment type="caution">
    <text evidence="1">The sequence shown here is derived from an EMBL/GenBank/DDBJ whole genome shotgun (WGS) entry which is preliminary data.</text>
</comment>
<organism evidence="1 2">
    <name type="scientific">Gemmobacter lutimaris</name>
    <dbReference type="NCBI Taxonomy" id="2306023"/>
    <lineage>
        <taxon>Bacteria</taxon>
        <taxon>Pseudomonadati</taxon>
        <taxon>Pseudomonadota</taxon>
        <taxon>Alphaproteobacteria</taxon>
        <taxon>Rhodobacterales</taxon>
        <taxon>Paracoccaceae</taxon>
        <taxon>Gemmobacter</taxon>
    </lineage>
</organism>